<evidence type="ECO:0000313" key="13">
    <source>
        <dbReference type="EnsemblPlants" id="AUR62013893-RA:cds"/>
    </source>
</evidence>
<evidence type="ECO:0000259" key="12">
    <source>
        <dbReference type="PROSITE" id="PS50158"/>
    </source>
</evidence>
<dbReference type="InterPro" id="IPR001841">
    <property type="entry name" value="Znf_RING"/>
</dbReference>
<evidence type="ECO:0000259" key="11">
    <source>
        <dbReference type="PROSITE" id="PS50089"/>
    </source>
</evidence>
<dbReference type="GO" id="GO:0016020">
    <property type="term" value="C:membrane"/>
    <property type="evidence" value="ECO:0007669"/>
    <property type="project" value="UniProtKB-SubCell"/>
</dbReference>
<keyword evidence="2 10" id="KW-0812">Transmembrane</keyword>
<comment type="subcellular location">
    <subcellularLocation>
        <location evidence="1">Membrane</location>
    </subcellularLocation>
</comment>
<dbReference type="Proteomes" id="UP000596660">
    <property type="component" value="Unplaced"/>
</dbReference>
<dbReference type="SUPFAM" id="SSF57850">
    <property type="entry name" value="RING/U-box"/>
    <property type="match status" value="1"/>
</dbReference>
<dbReference type="SMART" id="SM00184">
    <property type="entry name" value="RING"/>
    <property type="match status" value="1"/>
</dbReference>
<organism evidence="13 14">
    <name type="scientific">Chenopodium quinoa</name>
    <name type="common">Quinoa</name>
    <dbReference type="NCBI Taxonomy" id="63459"/>
    <lineage>
        <taxon>Eukaryota</taxon>
        <taxon>Viridiplantae</taxon>
        <taxon>Streptophyta</taxon>
        <taxon>Embryophyta</taxon>
        <taxon>Tracheophyta</taxon>
        <taxon>Spermatophyta</taxon>
        <taxon>Magnoliopsida</taxon>
        <taxon>eudicotyledons</taxon>
        <taxon>Gunneridae</taxon>
        <taxon>Pentapetalae</taxon>
        <taxon>Caryophyllales</taxon>
        <taxon>Chenopodiaceae</taxon>
        <taxon>Chenopodioideae</taxon>
        <taxon>Atripliceae</taxon>
        <taxon>Chenopodium</taxon>
    </lineage>
</organism>
<keyword evidence="4 9" id="KW-0863">Zinc-finger</keyword>
<evidence type="ECO:0000256" key="6">
    <source>
        <dbReference type="ARBA" id="ARBA00022989"/>
    </source>
</evidence>
<dbReference type="GO" id="GO:0003676">
    <property type="term" value="F:nucleic acid binding"/>
    <property type="evidence" value="ECO:0007669"/>
    <property type="project" value="InterPro"/>
</dbReference>
<dbReference type="PROSITE" id="PS50089">
    <property type="entry name" value="ZF_RING_2"/>
    <property type="match status" value="1"/>
</dbReference>
<reference evidence="13" key="1">
    <citation type="journal article" date="2017" name="Nature">
        <title>The genome of Chenopodium quinoa.</title>
        <authorList>
            <person name="Jarvis D.E."/>
            <person name="Ho Y.S."/>
            <person name="Lightfoot D.J."/>
            <person name="Schmoeckel S.M."/>
            <person name="Li B."/>
            <person name="Borm T.J.A."/>
            <person name="Ohyanagi H."/>
            <person name="Mineta K."/>
            <person name="Michell C.T."/>
            <person name="Saber N."/>
            <person name="Kharbatia N.M."/>
            <person name="Rupper R.R."/>
            <person name="Sharp A.R."/>
            <person name="Dally N."/>
            <person name="Boughton B.A."/>
            <person name="Woo Y.H."/>
            <person name="Gao G."/>
            <person name="Schijlen E.G.W.M."/>
            <person name="Guo X."/>
            <person name="Momin A.A."/>
            <person name="Negrao S."/>
            <person name="Al-Babili S."/>
            <person name="Gehring C."/>
            <person name="Roessner U."/>
            <person name="Jung C."/>
            <person name="Murphy K."/>
            <person name="Arold S.T."/>
            <person name="Gojobori T."/>
            <person name="van der Linden C.G."/>
            <person name="van Loo E.N."/>
            <person name="Jellen E.N."/>
            <person name="Maughan P.J."/>
            <person name="Tester M."/>
        </authorList>
    </citation>
    <scope>NUCLEOTIDE SEQUENCE [LARGE SCALE GENOMIC DNA]</scope>
    <source>
        <strain evidence="13">cv. PI 614886</strain>
    </source>
</reference>
<reference evidence="13" key="2">
    <citation type="submission" date="2021-03" db="UniProtKB">
        <authorList>
            <consortium name="EnsemblPlants"/>
        </authorList>
    </citation>
    <scope>IDENTIFICATION</scope>
</reference>
<evidence type="ECO:0000256" key="3">
    <source>
        <dbReference type="ARBA" id="ARBA00022723"/>
    </source>
</evidence>
<keyword evidence="5" id="KW-0862">Zinc</keyword>
<evidence type="ECO:0000313" key="14">
    <source>
        <dbReference type="Proteomes" id="UP000596660"/>
    </source>
</evidence>
<sequence>MLLSIFLALFLPCAGMSVVFVVYICLLWYAASHAPPEAVKPVVKKGLSAAELEKLPKVTGNQLVHGNECAVCLDDIEGDQPARMVPGCNHGFHLHCADTWLAKQPVCPVCRTKLGPEVDSYCLFACLDPSEEFVLPSASMDSELLKDWEKFKLTEEEEAIIGGDFEDSIDDDSDTQNFLDSGWEIIHLEDVPFNRRKASVASEVGESLGGFLEYDASDPLGWEKVTRIKVLLDIEKPLRRGLRITTGPSSSKWIGIKYERLVDYCFYCGRLDHTKRDCQFLNENVGTEEEVVYQYGPFLRGSPQKRIRTSDAERIREANLLKNLKEKKFTRCPSYDGASIIKLGPPAGAAKKLLFETPEKLGKGVHYRLDG</sequence>
<evidence type="ECO:0000256" key="10">
    <source>
        <dbReference type="SAM" id="Phobius"/>
    </source>
</evidence>
<proteinExistence type="inferred from homology"/>
<keyword evidence="7 10" id="KW-0472">Membrane</keyword>
<dbReference type="PANTHER" id="PTHR46539:SF2">
    <property type="entry name" value="RING-H2 FINGER PROTEIN ATL43"/>
    <property type="match status" value="1"/>
</dbReference>
<evidence type="ECO:0000256" key="8">
    <source>
        <dbReference type="ARBA" id="ARBA00024209"/>
    </source>
</evidence>
<dbReference type="Pfam" id="PF14392">
    <property type="entry name" value="zf-CCHC_4"/>
    <property type="match status" value="1"/>
</dbReference>
<evidence type="ECO:0000256" key="1">
    <source>
        <dbReference type="ARBA" id="ARBA00004370"/>
    </source>
</evidence>
<dbReference type="InterPro" id="IPR025836">
    <property type="entry name" value="Zn_knuckle_CX2CX4HX4C"/>
</dbReference>
<accession>A0A803LIU6</accession>
<feature type="domain" description="CCHC-type" evidence="12">
    <location>
        <begin position="265"/>
        <end position="278"/>
    </location>
</feature>
<comment type="similarity">
    <text evidence="8">Belongs to the RING-type zinc finger family. ATL subfamily.</text>
</comment>
<feature type="transmembrane region" description="Helical" evidence="10">
    <location>
        <begin position="7"/>
        <end position="31"/>
    </location>
</feature>
<evidence type="ECO:0000256" key="4">
    <source>
        <dbReference type="ARBA" id="ARBA00022771"/>
    </source>
</evidence>
<keyword evidence="6 10" id="KW-1133">Transmembrane helix</keyword>
<evidence type="ECO:0000256" key="7">
    <source>
        <dbReference type="ARBA" id="ARBA00023136"/>
    </source>
</evidence>
<dbReference type="EnsemblPlants" id="AUR62013893-RA">
    <property type="protein sequence ID" value="AUR62013893-RA:cds"/>
    <property type="gene ID" value="AUR62013893"/>
</dbReference>
<dbReference type="PROSITE" id="PS50158">
    <property type="entry name" value="ZF_CCHC"/>
    <property type="match status" value="1"/>
</dbReference>
<dbReference type="Pfam" id="PF13639">
    <property type="entry name" value="zf-RING_2"/>
    <property type="match status" value="1"/>
</dbReference>
<keyword evidence="14" id="KW-1185">Reference proteome</keyword>
<name>A0A803LIU6_CHEQI</name>
<evidence type="ECO:0000256" key="5">
    <source>
        <dbReference type="ARBA" id="ARBA00022833"/>
    </source>
</evidence>
<dbReference type="Gene3D" id="3.30.40.10">
    <property type="entry name" value="Zinc/RING finger domain, C3HC4 (zinc finger)"/>
    <property type="match status" value="1"/>
</dbReference>
<keyword evidence="3" id="KW-0479">Metal-binding</keyword>
<dbReference type="PANTHER" id="PTHR46539">
    <property type="entry name" value="E3 UBIQUITIN-PROTEIN LIGASE ATL42"/>
    <property type="match status" value="1"/>
</dbReference>
<feature type="domain" description="RING-type" evidence="11">
    <location>
        <begin position="69"/>
        <end position="111"/>
    </location>
</feature>
<dbReference type="GO" id="GO:0008270">
    <property type="term" value="F:zinc ion binding"/>
    <property type="evidence" value="ECO:0007669"/>
    <property type="project" value="UniProtKB-KW"/>
</dbReference>
<dbReference type="InterPro" id="IPR001878">
    <property type="entry name" value="Znf_CCHC"/>
</dbReference>
<dbReference type="InterPro" id="IPR013083">
    <property type="entry name" value="Znf_RING/FYVE/PHD"/>
</dbReference>
<dbReference type="Gramene" id="AUR62013893-RA">
    <property type="protein sequence ID" value="AUR62013893-RA:cds"/>
    <property type="gene ID" value="AUR62013893"/>
</dbReference>
<protein>
    <submittedName>
        <fullName evidence="13">Uncharacterized protein</fullName>
    </submittedName>
</protein>
<evidence type="ECO:0000256" key="9">
    <source>
        <dbReference type="PROSITE-ProRule" id="PRU00047"/>
    </source>
</evidence>
<evidence type="ECO:0000256" key="2">
    <source>
        <dbReference type="ARBA" id="ARBA00022692"/>
    </source>
</evidence>
<dbReference type="AlphaFoldDB" id="A0A803LIU6"/>